<reference evidence="9" key="1">
    <citation type="submission" date="2016-10" db="EMBL/GenBank/DDBJ databases">
        <authorList>
            <person name="Varghese N."/>
            <person name="Submissions S."/>
        </authorList>
    </citation>
    <scope>NUCLEOTIDE SEQUENCE [LARGE SCALE GENOMIC DNA]</scope>
    <source>
        <strain evidence="9">DS-12</strain>
    </source>
</reference>
<protein>
    <submittedName>
        <fullName evidence="8">SusD family protein</fullName>
    </submittedName>
</protein>
<evidence type="ECO:0000256" key="2">
    <source>
        <dbReference type="ARBA" id="ARBA00006275"/>
    </source>
</evidence>
<feature type="domain" description="RagB/SusD" evidence="6">
    <location>
        <begin position="334"/>
        <end position="418"/>
    </location>
</feature>
<dbReference type="InterPro" id="IPR033985">
    <property type="entry name" value="SusD-like_N"/>
</dbReference>
<organism evidence="8 9">
    <name type="scientific">Paenimyroides ummariense</name>
    <dbReference type="NCBI Taxonomy" id="913024"/>
    <lineage>
        <taxon>Bacteria</taxon>
        <taxon>Pseudomonadati</taxon>
        <taxon>Bacteroidota</taxon>
        <taxon>Flavobacteriia</taxon>
        <taxon>Flavobacteriales</taxon>
        <taxon>Flavobacteriaceae</taxon>
        <taxon>Paenimyroides</taxon>
    </lineage>
</organism>
<dbReference type="SUPFAM" id="SSF48452">
    <property type="entry name" value="TPR-like"/>
    <property type="match status" value="1"/>
</dbReference>
<keyword evidence="4" id="KW-0472">Membrane</keyword>
<dbReference type="InterPro" id="IPR011990">
    <property type="entry name" value="TPR-like_helical_dom_sf"/>
</dbReference>
<accession>A0A1I5CUY2</accession>
<evidence type="ECO:0000256" key="3">
    <source>
        <dbReference type="ARBA" id="ARBA00022729"/>
    </source>
</evidence>
<evidence type="ECO:0000313" key="9">
    <source>
        <dbReference type="Proteomes" id="UP000199036"/>
    </source>
</evidence>
<dbReference type="InterPro" id="IPR012944">
    <property type="entry name" value="SusD_RagB_dom"/>
</dbReference>
<evidence type="ECO:0000313" key="8">
    <source>
        <dbReference type="EMBL" id="SFN90762.1"/>
    </source>
</evidence>
<dbReference type="AlphaFoldDB" id="A0A1I5CUY2"/>
<comment type="subcellular location">
    <subcellularLocation>
        <location evidence="1">Cell outer membrane</location>
    </subcellularLocation>
</comment>
<evidence type="ECO:0000259" key="7">
    <source>
        <dbReference type="Pfam" id="PF14322"/>
    </source>
</evidence>
<keyword evidence="3" id="KW-0732">Signal</keyword>
<evidence type="ECO:0000259" key="6">
    <source>
        <dbReference type="Pfam" id="PF07980"/>
    </source>
</evidence>
<dbReference type="Gene3D" id="1.25.40.390">
    <property type="match status" value="1"/>
</dbReference>
<keyword evidence="5" id="KW-0998">Cell outer membrane</keyword>
<sequence>MIYTVSFWILLLATGCNDFLEVEVPKDMVDQTKTFNDDRTAEAALHHAYVLLTENGFLSGNAGAAPVLLGCYTDELEVTSPAFPDYMNFYNGAVLANNSSVSALWNQTYAQIYTVNNILEGLKNSTGITEAVQIQLQGEALAIRGILHFYLAQTFGEVPYVTSVDYKVNQKIGKLSVNAVMERALADLKDAEEILLSSYPTAERIRISKSVVHGFMARMYLYMENWPMARQYAEVLINNTEYTLSPVNGLFLKESKSAIWQLKPTINGMNTYEALTYTFFAVPAPNIKLSTSLLGIFETGDLRKTNWIKFIGLEGQNAHNFKYTKMGFSTPVAEYSVVLRIEEMYLIAAEAAARLQDWDACNGYLNQIRSRAGLDDVDVQSVDQAVNTILQERRVELFCEFGHRFYDLKRTDRLMDLQAVKPNWKPHLSVLPLPENELLLNPNLLPQNTGY</sequence>
<dbReference type="CDD" id="cd08977">
    <property type="entry name" value="SusD"/>
    <property type="match status" value="1"/>
</dbReference>
<evidence type="ECO:0000256" key="4">
    <source>
        <dbReference type="ARBA" id="ARBA00023136"/>
    </source>
</evidence>
<feature type="domain" description="SusD-like N-terminal" evidence="7">
    <location>
        <begin position="89"/>
        <end position="221"/>
    </location>
</feature>
<name>A0A1I5CUY2_9FLAO</name>
<dbReference type="STRING" id="913024.SAMN05421741_11372"/>
<dbReference type="GO" id="GO:0009279">
    <property type="term" value="C:cell outer membrane"/>
    <property type="evidence" value="ECO:0007669"/>
    <property type="project" value="UniProtKB-SubCell"/>
</dbReference>
<keyword evidence="9" id="KW-1185">Reference proteome</keyword>
<proteinExistence type="inferred from homology"/>
<dbReference type="Proteomes" id="UP000199036">
    <property type="component" value="Unassembled WGS sequence"/>
</dbReference>
<dbReference type="Pfam" id="PF07980">
    <property type="entry name" value="SusD_RagB"/>
    <property type="match status" value="1"/>
</dbReference>
<dbReference type="EMBL" id="FOVI01000013">
    <property type="protein sequence ID" value="SFN90762.1"/>
    <property type="molecule type" value="Genomic_DNA"/>
</dbReference>
<evidence type="ECO:0000256" key="5">
    <source>
        <dbReference type="ARBA" id="ARBA00023237"/>
    </source>
</evidence>
<dbReference type="Pfam" id="PF14322">
    <property type="entry name" value="SusD-like_3"/>
    <property type="match status" value="1"/>
</dbReference>
<gene>
    <name evidence="8" type="ORF">SAMN05421741_11372</name>
</gene>
<comment type="similarity">
    <text evidence="2">Belongs to the SusD family.</text>
</comment>
<evidence type="ECO:0000256" key="1">
    <source>
        <dbReference type="ARBA" id="ARBA00004442"/>
    </source>
</evidence>